<accession>A0AAW5KC23</accession>
<dbReference type="RefSeq" id="WP_256136698.1">
    <property type="nucleotide sequence ID" value="NZ_JANGAB010000009.1"/>
</dbReference>
<reference evidence="3" key="1">
    <citation type="submission" date="2022-06" db="EMBL/GenBank/DDBJ databases">
        <title>Isolation of gut microbiota from human fecal samples.</title>
        <authorList>
            <person name="Pamer E.G."/>
            <person name="Barat B."/>
            <person name="Waligurski E."/>
            <person name="Medina S."/>
            <person name="Paddock L."/>
            <person name="Mostad J."/>
        </authorList>
    </citation>
    <scope>NUCLEOTIDE SEQUENCE</scope>
    <source>
        <strain evidence="3">DFI.7.96</strain>
    </source>
</reference>
<feature type="compositionally biased region" description="Basic and acidic residues" evidence="2">
    <location>
        <begin position="20"/>
        <end position="29"/>
    </location>
</feature>
<feature type="region of interest" description="Disordered" evidence="2">
    <location>
        <begin position="12"/>
        <end position="37"/>
    </location>
</feature>
<comment type="similarity">
    <text evidence="1">Belongs to the plasmid mobilization pre family.</text>
</comment>
<dbReference type="GO" id="GO:0003677">
    <property type="term" value="F:DNA binding"/>
    <property type="evidence" value="ECO:0007669"/>
    <property type="project" value="InterPro"/>
</dbReference>
<dbReference type="EMBL" id="JANGAB010000009">
    <property type="protein sequence ID" value="MCQ4950481.1"/>
    <property type="molecule type" value="Genomic_DNA"/>
</dbReference>
<dbReference type="GO" id="GO:0006310">
    <property type="term" value="P:DNA recombination"/>
    <property type="evidence" value="ECO:0007669"/>
    <property type="project" value="InterPro"/>
</dbReference>
<name>A0AAW5KC23_9FIRM</name>
<organism evidence="3 4">
    <name type="scientific">Bittarella massiliensis</name>
    <name type="common">ex Durand et al. 2017</name>
    <dbReference type="NCBI Taxonomy" id="1720313"/>
    <lineage>
        <taxon>Bacteria</taxon>
        <taxon>Bacillati</taxon>
        <taxon>Bacillota</taxon>
        <taxon>Clostridia</taxon>
        <taxon>Eubacteriales</taxon>
        <taxon>Oscillospiraceae</taxon>
        <taxon>Bittarella (ex Durand et al. 2017)</taxon>
    </lineage>
</organism>
<dbReference type="InterPro" id="IPR001668">
    <property type="entry name" value="Mob_Pre"/>
</dbReference>
<dbReference type="Gene3D" id="3.30.930.30">
    <property type="match status" value="1"/>
</dbReference>
<evidence type="ECO:0000256" key="2">
    <source>
        <dbReference type="SAM" id="MobiDB-lite"/>
    </source>
</evidence>
<evidence type="ECO:0000313" key="3">
    <source>
        <dbReference type="EMBL" id="MCQ4950481.1"/>
    </source>
</evidence>
<proteinExistence type="inferred from homology"/>
<gene>
    <name evidence="3" type="ORF">NE646_12525</name>
</gene>
<sequence length="170" mass="19891">MAQHAILRFEKHKGNPARPLEAHHERQKEQYASNPDIDTSRSKYNFYIVKPEGRYYHFIQSRIEQAGCRTRKDSTRFVDTLITASPEFFKGKSPKEIQAFFQRAADFLISRVGRENIVSAVVHMDEKTPHLHLTFVPLTKDNRLCAKEIIGNRANLTKWQDDFHAYMVEK</sequence>
<feature type="non-terminal residue" evidence="3">
    <location>
        <position position="170"/>
    </location>
</feature>
<dbReference type="CDD" id="cd17242">
    <property type="entry name" value="MobM_relaxase"/>
    <property type="match status" value="1"/>
</dbReference>
<dbReference type="NCBIfam" id="NF041497">
    <property type="entry name" value="MobV"/>
    <property type="match status" value="1"/>
</dbReference>
<protein>
    <submittedName>
        <fullName evidence="3">Plasmid recombination protein</fullName>
    </submittedName>
</protein>
<dbReference type="AlphaFoldDB" id="A0AAW5KC23"/>
<evidence type="ECO:0000256" key="1">
    <source>
        <dbReference type="ARBA" id="ARBA00010657"/>
    </source>
</evidence>
<dbReference type="Pfam" id="PF01076">
    <property type="entry name" value="Mob_Pre"/>
    <property type="match status" value="1"/>
</dbReference>
<dbReference type="Proteomes" id="UP001205063">
    <property type="component" value="Unassembled WGS sequence"/>
</dbReference>
<comment type="caution">
    <text evidence="3">The sequence shown here is derived from an EMBL/GenBank/DDBJ whole genome shotgun (WGS) entry which is preliminary data.</text>
</comment>
<evidence type="ECO:0000313" key="4">
    <source>
        <dbReference type="Proteomes" id="UP001205063"/>
    </source>
</evidence>